<evidence type="ECO:0000313" key="1">
    <source>
        <dbReference type="EMBL" id="RJX39836.1"/>
    </source>
</evidence>
<gene>
    <name evidence="1" type="ORF">D3P09_10605</name>
</gene>
<dbReference type="OrthoDB" id="2557908at2"/>
<dbReference type="EMBL" id="QXQB01000002">
    <property type="protein sequence ID" value="RJX39836.1"/>
    <property type="molecule type" value="Genomic_DNA"/>
</dbReference>
<evidence type="ECO:0008006" key="3">
    <source>
        <dbReference type="Google" id="ProtNLM"/>
    </source>
</evidence>
<name>A0A3A6PJC8_9BACL</name>
<reference evidence="1 2" key="1">
    <citation type="submission" date="2018-09" db="EMBL/GenBank/DDBJ databases">
        <title>Paenibacillus aracenensis nov. sp. isolated from a cave in southern Spain.</title>
        <authorList>
            <person name="Jurado V."/>
            <person name="Gutierrez-Patricio S."/>
            <person name="Gonzalez-Pimentel J.L."/>
            <person name="Miller A.Z."/>
            <person name="Laiz L."/>
            <person name="Saiz-Jimenez C."/>
        </authorList>
    </citation>
    <scope>NUCLEOTIDE SEQUENCE [LARGE SCALE GENOMIC DNA]</scope>
    <source>
        <strain evidence="1 2">JCM 19203</strain>
    </source>
</reference>
<dbReference type="AlphaFoldDB" id="A0A3A6PJC8"/>
<keyword evidence="2" id="KW-1185">Reference proteome</keyword>
<dbReference type="RefSeq" id="WP_120109634.1">
    <property type="nucleotide sequence ID" value="NZ_QXQB01000002.1"/>
</dbReference>
<accession>A0A3A6PJC8</accession>
<proteinExistence type="predicted"/>
<sequence length="290" mass="33340">MSREELNSLFENMSPDEIQKKRIRSYLMNRRESSVSSEARPPRRRYIWWAAPALCLMLAAVVFLSGSFGGASPVYAIHLKVGEEEHTFKLADRQKSPDQFSTTVSNVDSRPGLEFYVEGDNIAQIEISSENEYVYAADWTKTQHEKYWNDEYYQTFDEEKQISIADFSLLYDKKMTMTFDEAFTDYGEIWYFWTAWNLYQWAAEDNFSRFLGAGMAPPPSGSQEEREMAAGNLSGVGHIQLEGYPEELLEDTITIVITDRDGNITTRYIHVKVSNNELSQTVVTANLVDE</sequence>
<evidence type="ECO:0000313" key="2">
    <source>
        <dbReference type="Proteomes" id="UP000267798"/>
    </source>
</evidence>
<comment type="caution">
    <text evidence="1">The sequence shown here is derived from an EMBL/GenBank/DDBJ whole genome shotgun (WGS) entry which is preliminary data.</text>
</comment>
<organism evidence="1 2">
    <name type="scientific">Paenibacillus pinisoli</name>
    <dbReference type="NCBI Taxonomy" id="1276110"/>
    <lineage>
        <taxon>Bacteria</taxon>
        <taxon>Bacillati</taxon>
        <taxon>Bacillota</taxon>
        <taxon>Bacilli</taxon>
        <taxon>Bacillales</taxon>
        <taxon>Paenibacillaceae</taxon>
        <taxon>Paenibacillus</taxon>
    </lineage>
</organism>
<protein>
    <recommendedName>
        <fullName evidence="3">DUF4179 domain-containing protein</fullName>
    </recommendedName>
</protein>
<dbReference type="Proteomes" id="UP000267798">
    <property type="component" value="Unassembled WGS sequence"/>
</dbReference>